<dbReference type="PANTHER" id="PTHR12215">
    <property type="entry name" value="PHOSPHOPANTETHEINE TRANSFERASE"/>
    <property type="match status" value="1"/>
</dbReference>
<dbReference type="Gene3D" id="3.90.470.20">
    <property type="entry name" value="4'-phosphopantetheinyl transferase domain"/>
    <property type="match status" value="2"/>
</dbReference>
<proteinExistence type="inferred from homology"/>
<accession>A0A6H9YV21</accession>
<dbReference type="GO" id="GO:0005829">
    <property type="term" value="C:cytosol"/>
    <property type="evidence" value="ECO:0007669"/>
    <property type="project" value="TreeGrafter"/>
</dbReference>
<evidence type="ECO:0000259" key="3">
    <source>
        <dbReference type="Pfam" id="PF01648"/>
    </source>
</evidence>
<evidence type="ECO:0000313" key="5">
    <source>
        <dbReference type="Proteomes" id="UP000468735"/>
    </source>
</evidence>
<evidence type="ECO:0000313" key="4">
    <source>
        <dbReference type="EMBL" id="KAB2346060.1"/>
    </source>
</evidence>
<keyword evidence="2 4" id="KW-0808">Transferase</keyword>
<dbReference type="InterPro" id="IPR008278">
    <property type="entry name" value="4-PPantetheinyl_Trfase_dom"/>
</dbReference>
<organism evidence="4 5">
    <name type="scientific">Actinomadura rudentiformis</name>
    <dbReference type="NCBI Taxonomy" id="359158"/>
    <lineage>
        <taxon>Bacteria</taxon>
        <taxon>Bacillati</taxon>
        <taxon>Actinomycetota</taxon>
        <taxon>Actinomycetes</taxon>
        <taxon>Streptosporangiales</taxon>
        <taxon>Thermomonosporaceae</taxon>
        <taxon>Actinomadura</taxon>
    </lineage>
</organism>
<feature type="domain" description="4'-phosphopantetheinyl transferase" evidence="3">
    <location>
        <begin position="106"/>
        <end position="188"/>
    </location>
</feature>
<sequence>MEPVAVWWATLGDVRPAHIELLDPVERERRERYLRDADRNRFTLGVAITRLAVGRARGLAPEHVPVDRACDDCGKPHGRPVIEGGPHVSVSHSGDRVAVAISPYGPLGVDVEETGRATESIAGHLLAPAEKADAETGTGAAGMSPEALVAYWTRKEAALKATGDGLRVALTHLHMSPPADPPRLVAWEGRPDLPGRMAMRTLDPGPGYAACLALIDHPADVPLAERPAGEVLGPLRPPSDWAR</sequence>
<dbReference type="OrthoDB" id="190168at2"/>
<gene>
    <name evidence="4" type="ORF">F8566_25480</name>
</gene>
<dbReference type="InterPro" id="IPR037143">
    <property type="entry name" value="4-PPantetheinyl_Trfase_dom_sf"/>
</dbReference>
<dbReference type="GO" id="GO:0008897">
    <property type="term" value="F:holo-[acyl-carrier-protein] synthase activity"/>
    <property type="evidence" value="ECO:0007669"/>
    <property type="project" value="InterPro"/>
</dbReference>
<dbReference type="SUPFAM" id="SSF56214">
    <property type="entry name" value="4'-phosphopantetheinyl transferase"/>
    <property type="match status" value="2"/>
</dbReference>
<protein>
    <submittedName>
        <fullName evidence="4">4'-phosphopantetheinyl transferase superfamily protein</fullName>
    </submittedName>
</protein>
<dbReference type="Pfam" id="PF01648">
    <property type="entry name" value="ACPS"/>
    <property type="match status" value="1"/>
</dbReference>
<name>A0A6H9YV21_9ACTN</name>
<evidence type="ECO:0000256" key="1">
    <source>
        <dbReference type="ARBA" id="ARBA00010990"/>
    </source>
</evidence>
<comment type="similarity">
    <text evidence="1">Belongs to the P-Pant transferase superfamily. Gsp/Sfp/HetI/AcpT family.</text>
</comment>
<dbReference type="GO" id="GO:0000287">
    <property type="term" value="F:magnesium ion binding"/>
    <property type="evidence" value="ECO:0007669"/>
    <property type="project" value="InterPro"/>
</dbReference>
<dbReference type="PANTHER" id="PTHR12215:SF10">
    <property type="entry name" value="L-AMINOADIPATE-SEMIALDEHYDE DEHYDROGENASE-PHOSPHOPANTETHEINYL TRANSFERASE"/>
    <property type="match status" value="1"/>
</dbReference>
<dbReference type="EMBL" id="WBMT01000012">
    <property type="protein sequence ID" value="KAB2346060.1"/>
    <property type="molecule type" value="Genomic_DNA"/>
</dbReference>
<dbReference type="InterPro" id="IPR050559">
    <property type="entry name" value="P-Pant_transferase_sf"/>
</dbReference>
<dbReference type="Proteomes" id="UP000468735">
    <property type="component" value="Unassembled WGS sequence"/>
</dbReference>
<dbReference type="GO" id="GO:0019878">
    <property type="term" value="P:lysine biosynthetic process via aminoadipic acid"/>
    <property type="evidence" value="ECO:0007669"/>
    <property type="project" value="TreeGrafter"/>
</dbReference>
<reference evidence="4 5" key="1">
    <citation type="submission" date="2019-09" db="EMBL/GenBank/DDBJ databases">
        <title>Actinomadura physcomitrii sp. nov., a novel actinomycete isolated from moss [Physcomitrium sphaericum (Ludw) Fuernr].</title>
        <authorList>
            <person name="Zhuang X."/>
            <person name="Liu C."/>
        </authorList>
    </citation>
    <scope>NUCLEOTIDE SEQUENCE [LARGE SCALE GENOMIC DNA]</scope>
    <source>
        <strain evidence="4 5">HMC1</strain>
    </source>
</reference>
<comment type="caution">
    <text evidence="4">The sequence shown here is derived from an EMBL/GenBank/DDBJ whole genome shotgun (WGS) entry which is preliminary data.</text>
</comment>
<evidence type="ECO:0000256" key="2">
    <source>
        <dbReference type="ARBA" id="ARBA00022679"/>
    </source>
</evidence>
<keyword evidence="5" id="KW-1185">Reference proteome</keyword>
<dbReference type="AlphaFoldDB" id="A0A6H9YV21"/>